<comment type="pathway">
    <text evidence="1">Cofactor biosynthesis; biotin biosynthesis; biotin from 7,8-diaminononanoate: step 1/2.</text>
</comment>
<dbReference type="AlphaFoldDB" id="A0A0G3H7H7"/>
<dbReference type="PANTHER" id="PTHR43210">
    <property type="entry name" value="DETHIOBIOTIN SYNTHETASE"/>
    <property type="match status" value="1"/>
</dbReference>
<feature type="active site" evidence="1">
    <location>
        <position position="37"/>
    </location>
</feature>
<dbReference type="EC" id="6.3.3.3" evidence="1"/>
<dbReference type="InterPro" id="IPR004472">
    <property type="entry name" value="DTB_synth_BioD"/>
</dbReference>
<keyword evidence="1" id="KW-0963">Cytoplasm</keyword>
<keyword evidence="1 2" id="KW-0436">Ligase</keyword>
<feature type="binding site" evidence="1">
    <location>
        <begin position="169"/>
        <end position="170"/>
    </location>
    <ligand>
        <name>ATP</name>
        <dbReference type="ChEBI" id="CHEBI:30616"/>
    </ligand>
</feature>
<dbReference type="Proteomes" id="UP000035540">
    <property type="component" value="Chromosome"/>
</dbReference>
<dbReference type="GO" id="GO:0004141">
    <property type="term" value="F:dethiobiotin synthase activity"/>
    <property type="evidence" value="ECO:0007669"/>
    <property type="project" value="UniProtKB-UniRule"/>
</dbReference>
<protein>
    <recommendedName>
        <fullName evidence="1">ATP-dependent dethiobiotin synthetase BioD</fullName>
        <ecNumber evidence="1">6.3.3.3</ecNumber>
    </recommendedName>
    <alternativeName>
        <fullName evidence="1">DTB synthetase</fullName>
        <shortName evidence="1">DTBS</shortName>
    </alternativeName>
    <alternativeName>
        <fullName evidence="1">Dethiobiotin synthase</fullName>
    </alternativeName>
</protein>
<comment type="catalytic activity">
    <reaction evidence="1">
        <text>(7R,8S)-7,8-diammoniononanoate + CO2 + ATP = (4R,5S)-dethiobiotin + ADP + phosphate + 3 H(+)</text>
        <dbReference type="Rhea" id="RHEA:15805"/>
        <dbReference type="ChEBI" id="CHEBI:15378"/>
        <dbReference type="ChEBI" id="CHEBI:16526"/>
        <dbReference type="ChEBI" id="CHEBI:30616"/>
        <dbReference type="ChEBI" id="CHEBI:43474"/>
        <dbReference type="ChEBI" id="CHEBI:149469"/>
        <dbReference type="ChEBI" id="CHEBI:149473"/>
        <dbReference type="ChEBI" id="CHEBI:456216"/>
        <dbReference type="EC" id="6.3.3.3"/>
    </reaction>
</comment>
<feature type="binding site" evidence="1">
    <location>
        <position position="41"/>
    </location>
    <ligand>
        <name>substrate</name>
    </ligand>
</feature>
<dbReference type="EMBL" id="CP011545">
    <property type="protein sequence ID" value="AKK08695.1"/>
    <property type="molecule type" value="Genomic_DNA"/>
</dbReference>
<feature type="binding site" evidence="1">
    <location>
        <begin position="12"/>
        <end position="17"/>
    </location>
    <ligand>
        <name>ATP</name>
        <dbReference type="ChEBI" id="CHEBI:30616"/>
    </ligand>
</feature>
<proteinExistence type="inferred from homology"/>
<dbReference type="GO" id="GO:0009102">
    <property type="term" value="P:biotin biosynthetic process"/>
    <property type="evidence" value="ECO:0007669"/>
    <property type="project" value="UniProtKB-UniRule"/>
</dbReference>
<dbReference type="GO" id="GO:0005524">
    <property type="term" value="F:ATP binding"/>
    <property type="evidence" value="ECO:0007669"/>
    <property type="project" value="UniProtKB-UniRule"/>
</dbReference>
<dbReference type="NCBIfam" id="TIGR00347">
    <property type="entry name" value="bioD"/>
    <property type="match status" value="1"/>
</dbReference>
<organism evidence="2 3">
    <name type="scientific">Corynebacterium testudinoris</name>
    <dbReference type="NCBI Taxonomy" id="136857"/>
    <lineage>
        <taxon>Bacteria</taxon>
        <taxon>Bacillati</taxon>
        <taxon>Actinomycetota</taxon>
        <taxon>Actinomycetes</taxon>
        <taxon>Mycobacteriales</taxon>
        <taxon>Corynebacteriaceae</taxon>
        <taxon>Corynebacterium</taxon>
    </lineage>
</organism>
<dbReference type="CDD" id="cd03109">
    <property type="entry name" value="DTBS"/>
    <property type="match status" value="1"/>
</dbReference>
<comment type="similarity">
    <text evidence="1">Belongs to the dethiobiotin synthetase family.</text>
</comment>
<evidence type="ECO:0000256" key="1">
    <source>
        <dbReference type="HAMAP-Rule" id="MF_00336"/>
    </source>
</evidence>
<dbReference type="SUPFAM" id="SSF52540">
    <property type="entry name" value="P-loop containing nucleoside triphosphate hydrolases"/>
    <property type="match status" value="1"/>
</dbReference>
<comment type="subcellular location">
    <subcellularLocation>
        <location evidence="1">Cytoplasm</location>
    </subcellularLocation>
</comment>
<dbReference type="OrthoDB" id="9802610at2"/>
<keyword evidence="1" id="KW-0547">Nucleotide-binding</keyword>
<keyword evidence="1" id="KW-0479">Metal-binding</keyword>
<feature type="binding site" evidence="1">
    <location>
        <position position="51"/>
    </location>
    <ligand>
        <name>ATP</name>
        <dbReference type="ChEBI" id="CHEBI:30616"/>
    </ligand>
</feature>
<dbReference type="PIRSF" id="PIRSF006755">
    <property type="entry name" value="DTB_synth"/>
    <property type="match status" value="1"/>
</dbReference>
<evidence type="ECO:0000313" key="2">
    <source>
        <dbReference type="EMBL" id="AKK08695.1"/>
    </source>
</evidence>
<feature type="binding site" evidence="1">
    <location>
        <position position="16"/>
    </location>
    <ligand>
        <name>Mg(2+)</name>
        <dbReference type="ChEBI" id="CHEBI:18420"/>
    </ligand>
</feature>
<name>A0A0G3H7H7_9CORY</name>
<dbReference type="GO" id="GO:0000287">
    <property type="term" value="F:magnesium ion binding"/>
    <property type="evidence" value="ECO:0007669"/>
    <property type="project" value="UniProtKB-UniRule"/>
</dbReference>
<keyword evidence="1" id="KW-0067">ATP-binding</keyword>
<evidence type="ECO:0000313" key="3">
    <source>
        <dbReference type="Proteomes" id="UP000035540"/>
    </source>
</evidence>
<keyword evidence="1" id="KW-0460">Magnesium</keyword>
<accession>A0A0G3H7H7</accession>
<gene>
    <name evidence="2" type="primary">bioD1</name>
    <name evidence="1" type="synonym">bioD</name>
    <name evidence="2" type="ORF">CTEST_06280</name>
</gene>
<dbReference type="GO" id="GO:0005829">
    <property type="term" value="C:cytosol"/>
    <property type="evidence" value="ECO:0007669"/>
    <property type="project" value="TreeGrafter"/>
</dbReference>
<sequence>MSIIFVTGTGTDVGKTIATAALAVRIAADGHRVIPVKPVQTGIGDAADRGDIGVVEKLTGLSGEEFHRYPEPLAPNLAARRAHLPAPDLDAIAARIRDLDAPGTVVLVEGAGGLLVQLNDDQTCADLAQRLGADVVVVTTLGLGSLNAAALTVEAAKARGLNVIGLIGGSLPAQPDLATELNLAELPVVTGTPLWGTLPAGLGQATDFAETARRNLPTGCWTGE</sequence>
<dbReference type="HAMAP" id="MF_00336">
    <property type="entry name" value="BioD"/>
    <property type="match status" value="1"/>
</dbReference>
<keyword evidence="1" id="KW-0093">Biotin biosynthesis</keyword>
<keyword evidence="3" id="KW-1185">Reference proteome</keyword>
<dbReference type="KEGG" id="cted:CTEST_06280"/>
<dbReference type="Gene3D" id="3.40.50.300">
    <property type="entry name" value="P-loop containing nucleotide triphosphate hydrolases"/>
    <property type="match status" value="1"/>
</dbReference>
<dbReference type="RefSeq" id="WP_047253010.1">
    <property type="nucleotide sequence ID" value="NZ_CP011545.1"/>
</dbReference>
<dbReference type="UniPathway" id="UPA00078">
    <property type="reaction ID" value="UER00161"/>
</dbReference>
<comment type="function">
    <text evidence="1">Catalyzes a mechanistically unusual reaction, the ATP-dependent insertion of CO2 between the N7 and N8 nitrogen atoms of 7,8-diaminopelargonic acid (DAPA, also called 7,8-diammoniononanoate) to form a ureido ring.</text>
</comment>
<feature type="binding site" evidence="1">
    <location>
        <begin position="109"/>
        <end position="112"/>
    </location>
    <ligand>
        <name>ATP</name>
        <dbReference type="ChEBI" id="CHEBI:30616"/>
    </ligand>
</feature>
<dbReference type="PATRIC" id="fig|136857.5.peg.1248"/>
<feature type="binding site" evidence="1">
    <location>
        <position position="51"/>
    </location>
    <ligand>
        <name>Mg(2+)</name>
        <dbReference type="ChEBI" id="CHEBI:18420"/>
    </ligand>
</feature>
<comment type="cofactor">
    <cofactor evidence="1">
        <name>Mg(2+)</name>
        <dbReference type="ChEBI" id="CHEBI:18420"/>
    </cofactor>
</comment>
<dbReference type="InterPro" id="IPR027417">
    <property type="entry name" value="P-loop_NTPase"/>
</dbReference>
<comment type="caution">
    <text evidence="1">Lacks conserved residue(s) required for the propagation of feature annotation.</text>
</comment>
<reference evidence="2 3" key="1">
    <citation type="journal article" date="2015" name="Genome Announc.">
        <title>Complete Genome Sequence of the Type Strain Corynebacterium testudinoris DSM 44614, Recovered from Necrotic Lesions in the Mouth of a Tortoise.</title>
        <authorList>
            <person name="Ruckert C."/>
            <person name="Kriete M."/>
            <person name="Jaenicke S."/>
            <person name="Winkler A."/>
            <person name="Tauch A."/>
        </authorList>
    </citation>
    <scope>NUCLEOTIDE SEQUENCE [LARGE SCALE GENOMIC DNA]</scope>
    <source>
        <strain evidence="2 3">DSM 44614</strain>
    </source>
</reference>
<reference evidence="3" key="2">
    <citation type="submission" date="2015-05" db="EMBL/GenBank/DDBJ databases">
        <title>Complete genome sequence of Corynebacterium testudinoris DSM 44614, recovered from necrotic lesions in the mouth of a tortoise.</title>
        <authorList>
            <person name="Ruckert C."/>
            <person name="Albersmeier A."/>
            <person name="Winkler A."/>
            <person name="Tauch A."/>
        </authorList>
    </citation>
    <scope>NUCLEOTIDE SEQUENCE [LARGE SCALE GENOMIC DNA]</scope>
    <source>
        <strain evidence="3">DSM 44614</strain>
    </source>
</reference>
<feature type="binding site" evidence="1">
    <location>
        <position position="109"/>
    </location>
    <ligand>
        <name>Mg(2+)</name>
        <dbReference type="ChEBI" id="CHEBI:18420"/>
    </ligand>
</feature>
<comment type="subunit">
    <text evidence="1">Homodimer.</text>
</comment>
<dbReference type="STRING" id="136857.CTEST_06280"/>
<dbReference type="Pfam" id="PF13500">
    <property type="entry name" value="AAA_26"/>
    <property type="match status" value="1"/>
</dbReference>
<dbReference type="PANTHER" id="PTHR43210:SF5">
    <property type="entry name" value="DETHIOBIOTIN SYNTHETASE"/>
    <property type="match status" value="1"/>
</dbReference>